<name>A0AAX3MWN8_9BACL</name>
<dbReference type="Proteomes" id="UP001220962">
    <property type="component" value="Chromosome"/>
</dbReference>
<dbReference type="PANTHER" id="PTHR36437:SF2">
    <property type="entry name" value="GLYOXALASE_BLEOMYCIN RESISTANCE PROTEIN_DIOXYGENASE"/>
    <property type="match status" value="1"/>
</dbReference>
<accession>A0AAX3MWN8</accession>
<dbReference type="InterPro" id="IPR004360">
    <property type="entry name" value="Glyas_Fos-R_dOase_dom"/>
</dbReference>
<reference evidence="2" key="1">
    <citation type="submission" date="2023-02" db="EMBL/GenBank/DDBJ databases">
        <title>Pathogen: clinical or host-associated sample.</title>
        <authorList>
            <person name="Hergert J."/>
            <person name="Casey R."/>
            <person name="Wagner J."/>
            <person name="Young E.L."/>
            <person name="Oakeson K.F."/>
        </authorList>
    </citation>
    <scope>NUCLEOTIDE SEQUENCE</scope>
    <source>
        <strain evidence="2">2022CK-00830</strain>
    </source>
</reference>
<dbReference type="Pfam" id="PF00903">
    <property type="entry name" value="Glyoxalase"/>
    <property type="match status" value="2"/>
</dbReference>
<dbReference type="SUPFAM" id="SSF54593">
    <property type="entry name" value="Glyoxalase/Bleomycin resistance protein/Dihydroxybiphenyl dioxygenase"/>
    <property type="match status" value="2"/>
</dbReference>
<feature type="domain" description="VOC" evidence="1">
    <location>
        <begin position="156"/>
        <end position="268"/>
    </location>
</feature>
<evidence type="ECO:0000259" key="1">
    <source>
        <dbReference type="PROSITE" id="PS51819"/>
    </source>
</evidence>
<evidence type="ECO:0000313" key="2">
    <source>
        <dbReference type="EMBL" id="WDH81692.1"/>
    </source>
</evidence>
<dbReference type="PROSITE" id="PS51819">
    <property type="entry name" value="VOC"/>
    <property type="match status" value="2"/>
</dbReference>
<evidence type="ECO:0000313" key="3">
    <source>
        <dbReference type="Proteomes" id="UP001220962"/>
    </source>
</evidence>
<sequence length="269" mass="30567">MSNHLTAHTQNVIKPIENRITSLFVHVTDVRRAAEWYSQLLGLPVREERLTSGPVYWLDLPDAHLILDSNTENRKNPEWREEMKPRFMLACSNIDAAYEHAEQQATTYSKPYHHGPMAYFNFSDSDGNTLMVSHNTASTETDAWNPADGVSPILPRIGGVFVDVTDMKSAVRWYTALFSLPYDDKNTDGPIYSVPMTSGPVLLLDQHRSLRKKDFTELFYFETNDIEASYQYVLAQGFQVAGEPNHFDDLSEFAVIDPDGNRIVIACMK</sequence>
<dbReference type="RefSeq" id="WP_052512230.1">
    <property type="nucleotide sequence ID" value="NZ_CP118101.1"/>
</dbReference>
<dbReference type="InterPro" id="IPR037523">
    <property type="entry name" value="VOC_core"/>
</dbReference>
<dbReference type="Gene3D" id="3.10.180.10">
    <property type="entry name" value="2,3-Dihydroxybiphenyl 1,2-Dioxygenase, domain 1"/>
    <property type="match status" value="2"/>
</dbReference>
<feature type="domain" description="VOC" evidence="1">
    <location>
        <begin position="19"/>
        <end position="135"/>
    </location>
</feature>
<dbReference type="InterPro" id="IPR029068">
    <property type="entry name" value="Glyas_Bleomycin-R_OHBP_Dase"/>
</dbReference>
<proteinExistence type="predicted"/>
<dbReference type="EMBL" id="CP118101">
    <property type="protein sequence ID" value="WDH81692.1"/>
    <property type="molecule type" value="Genomic_DNA"/>
</dbReference>
<dbReference type="AlphaFoldDB" id="A0AAX3MWN8"/>
<gene>
    <name evidence="2" type="ORF">PUW23_19565</name>
</gene>
<dbReference type="PANTHER" id="PTHR36437">
    <property type="entry name" value="GLYOXALASE/BLEOMYCIN RESISTANCE PROTEIN/DIOXYGENASE"/>
    <property type="match status" value="1"/>
</dbReference>
<organism evidence="2 3">
    <name type="scientific">Paenibacillus urinalis</name>
    <dbReference type="NCBI Taxonomy" id="521520"/>
    <lineage>
        <taxon>Bacteria</taxon>
        <taxon>Bacillati</taxon>
        <taxon>Bacillota</taxon>
        <taxon>Bacilli</taxon>
        <taxon>Bacillales</taxon>
        <taxon>Paenibacillaceae</taxon>
        <taxon>Paenibacillus</taxon>
    </lineage>
</organism>
<protein>
    <submittedName>
        <fullName evidence="2">VOC family protein</fullName>
    </submittedName>
</protein>